<organism evidence="5 6">
    <name type="scientific">Gluconobacter thailandicus</name>
    <dbReference type="NCBI Taxonomy" id="257438"/>
    <lineage>
        <taxon>Bacteria</taxon>
        <taxon>Pseudomonadati</taxon>
        <taxon>Pseudomonadota</taxon>
        <taxon>Alphaproteobacteria</taxon>
        <taxon>Acetobacterales</taxon>
        <taxon>Acetobacteraceae</taxon>
        <taxon>Gluconobacter</taxon>
    </lineage>
</organism>
<keyword evidence="1" id="KW-0805">Transcription regulation</keyword>
<dbReference type="InterPro" id="IPR018062">
    <property type="entry name" value="HTH_AraC-typ_CS"/>
</dbReference>
<evidence type="ECO:0000256" key="1">
    <source>
        <dbReference type="ARBA" id="ARBA00023015"/>
    </source>
</evidence>
<dbReference type="Proteomes" id="UP000323560">
    <property type="component" value="Chromosome"/>
</dbReference>
<dbReference type="AlphaFoldDB" id="A0AAP9ESW6"/>
<dbReference type="KEGG" id="gti:FXF46_09640"/>
<feature type="domain" description="HTH araC/xylS-type" evidence="4">
    <location>
        <begin position="220"/>
        <end position="318"/>
    </location>
</feature>
<protein>
    <submittedName>
        <fullName evidence="5">Transcriptional regulator FtrA</fullName>
    </submittedName>
</protein>
<dbReference type="SUPFAM" id="SSF52317">
    <property type="entry name" value="Class I glutamine amidotransferase-like"/>
    <property type="match status" value="1"/>
</dbReference>
<dbReference type="GO" id="GO:0003700">
    <property type="term" value="F:DNA-binding transcription factor activity"/>
    <property type="evidence" value="ECO:0007669"/>
    <property type="project" value="InterPro"/>
</dbReference>
<dbReference type="InterPro" id="IPR002818">
    <property type="entry name" value="DJ-1/PfpI"/>
</dbReference>
<accession>A0AAP9ESW6</accession>
<sequence length="323" mass="35404">MLLPVPACPLVAILAYDGLCAFEFGCAIEVFGLNRPEVGAYWYRCVVAGLEEGPLRAGPRLSVMPDGDLSLLDDADTIVVPGWRGVDTIVPEGLLIALRRAHARGARLVSICSGVFVLAATGLLDGRRATTHWHHTEHLARKYPNILVQPDVLYTEDEGLLTSAGSAAGLDLCLHVVRQDFGAKIANQVARRLVIPAHRDGGQAQFVPRPVAKRPGRRLGTLFDGVRTRLDEDWPVERMALEAGMSARGLHRHIREATGVTPLAWLLNERIALARELLETTRSPIAEIARLSGFRSEAGFRKQFRRLSGLAASEYRRRFDATG</sequence>
<dbReference type="InterPro" id="IPR009057">
    <property type="entry name" value="Homeodomain-like_sf"/>
</dbReference>
<dbReference type="InterPro" id="IPR029062">
    <property type="entry name" value="Class_I_gatase-like"/>
</dbReference>
<dbReference type="GO" id="GO:0043565">
    <property type="term" value="F:sequence-specific DNA binding"/>
    <property type="evidence" value="ECO:0007669"/>
    <property type="project" value="InterPro"/>
</dbReference>
<evidence type="ECO:0000313" key="5">
    <source>
        <dbReference type="EMBL" id="QEH96524.1"/>
    </source>
</evidence>
<dbReference type="PROSITE" id="PS00041">
    <property type="entry name" value="HTH_ARAC_FAMILY_1"/>
    <property type="match status" value="1"/>
</dbReference>
<dbReference type="EMBL" id="CP043043">
    <property type="protein sequence ID" value="QEH96524.1"/>
    <property type="molecule type" value="Genomic_DNA"/>
</dbReference>
<evidence type="ECO:0000313" key="6">
    <source>
        <dbReference type="Proteomes" id="UP000323560"/>
    </source>
</evidence>
<dbReference type="InterPro" id="IPR052158">
    <property type="entry name" value="INH-QAR"/>
</dbReference>
<evidence type="ECO:0000259" key="4">
    <source>
        <dbReference type="PROSITE" id="PS01124"/>
    </source>
</evidence>
<evidence type="ECO:0000256" key="2">
    <source>
        <dbReference type="ARBA" id="ARBA00023125"/>
    </source>
</evidence>
<evidence type="ECO:0000256" key="3">
    <source>
        <dbReference type="ARBA" id="ARBA00023163"/>
    </source>
</evidence>
<dbReference type="SMART" id="SM00342">
    <property type="entry name" value="HTH_ARAC"/>
    <property type="match status" value="1"/>
</dbReference>
<dbReference type="PANTHER" id="PTHR43130:SF3">
    <property type="entry name" value="HTH-TYPE TRANSCRIPTIONAL REGULATOR RV1931C"/>
    <property type="match status" value="1"/>
</dbReference>
<reference evidence="5 6" key="1">
    <citation type="submission" date="2019-08" db="EMBL/GenBank/DDBJ databases">
        <title>Gluconobacter frateurii HD924 genome.</title>
        <authorList>
            <person name="Liu Y."/>
            <person name="Zhang P."/>
        </authorList>
    </citation>
    <scope>NUCLEOTIDE SEQUENCE [LARGE SCALE GENOMIC DNA]</scope>
    <source>
        <strain evidence="5 6">HD924</strain>
    </source>
</reference>
<dbReference type="Pfam" id="PF01965">
    <property type="entry name" value="DJ-1_PfpI"/>
    <property type="match status" value="1"/>
</dbReference>
<dbReference type="SUPFAM" id="SSF46689">
    <property type="entry name" value="Homeodomain-like"/>
    <property type="match status" value="2"/>
</dbReference>
<dbReference type="PANTHER" id="PTHR43130">
    <property type="entry name" value="ARAC-FAMILY TRANSCRIPTIONAL REGULATOR"/>
    <property type="match status" value="1"/>
</dbReference>
<dbReference type="Pfam" id="PF12833">
    <property type="entry name" value="HTH_18"/>
    <property type="match status" value="1"/>
</dbReference>
<dbReference type="Gene3D" id="3.40.50.880">
    <property type="match status" value="1"/>
</dbReference>
<name>A0AAP9ESW6_GLUTH</name>
<keyword evidence="3" id="KW-0804">Transcription</keyword>
<dbReference type="PROSITE" id="PS01124">
    <property type="entry name" value="HTH_ARAC_FAMILY_2"/>
    <property type="match status" value="1"/>
</dbReference>
<dbReference type="InterPro" id="IPR018060">
    <property type="entry name" value="HTH_AraC"/>
</dbReference>
<proteinExistence type="predicted"/>
<dbReference type="CDD" id="cd03137">
    <property type="entry name" value="GATase1_AraC_1"/>
    <property type="match status" value="1"/>
</dbReference>
<gene>
    <name evidence="5" type="primary">ftrA</name>
    <name evidence="5" type="ORF">FXF46_09640</name>
</gene>
<keyword evidence="2" id="KW-0238">DNA-binding</keyword>
<dbReference type="NCBIfam" id="NF006902">
    <property type="entry name" value="PRK09393.1"/>
    <property type="match status" value="1"/>
</dbReference>
<dbReference type="Gene3D" id="1.10.10.60">
    <property type="entry name" value="Homeodomain-like"/>
    <property type="match status" value="1"/>
</dbReference>